<dbReference type="AlphaFoldDB" id="A0A8I0TRG8"/>
<protein>
    <submittedName>
        <fullName evidence="3">Uncharacterized protein</fullName>
    </submittedName>
</protein>
<feature type="signal peptide" evidence="2">
    <location>
        <begin position="1"/>
        <end position="21"/>
    </location>
</feature>
<evidence type="ECO:0000313" key="3">
    <source>
        <dbReference type="EMBL" id="MBE1599000.1"/>
    </source>
</evidence>
<dbReference type="EMBL" id="JADBGF010000001">
    <property type="protein sequence ID" value="MBE1599000.1"/>
    <property type="molecule type" value="Genomic_DNA"/>
</dbReference>
<evidence type="ECO:0000313" key="4">
    <source>
        <dbReference type="EMBL" id="MBE1599744.1"/>
    </source>
</evidence>
<feature type="region of interest" description="Disordered" evidence="1">
    <location>
        <begin position="38"/>
        <end position="86"/>
    </location>
</feature>
<sequence>MTQSAQIAAALLGLAAAIAFASGTPHLRNRRTAGAYTGFHTDDPAAPPAECEGTCPGATEHEDDGDGTATCPGCGTPRQRPAPDAA</sequence>
<gene>
    <name evidence="3" type="ORF">H4687_005129</name>
    <name evidence="4" type="ORF">H4687_005873</name>
</gene>
<dbReference type="Proteomes" id="UP000629287">
    <property type="component" value="Unassembled WGS sequence"/>
</dbReference>
<evidence type="ECO:0000313" key="5">
    <source>
        <dbReference type="Proteomes" id="UP000629287"/>
    </source>
</evidence>
<accession>A0A8I0TRG8</accession>
<comment type="caution">
    <text evidence="3">The sequence shown here is derived from an EMBL/GenBank/DDBJ whole genome shotgun (WGS) entry which is preliminary data.</text>
</comment>
<reference evidence="3 5" key="1">
    <citation type="submission" date="2020-10" db="EMBL/GenBank/DDBJ databases">
        <title>Sequencing the genomes of 1000 actinobacteria strains.</title>
        <authorList>
            <person name="Klenk H.-P."/>
        </authorList>
    </citation>
    <scope>NUCLEOTIDE SEQUENCE [LARGE SCALE GENOMIC DNA]</scope>
    <source>
        <strain evidence="3 5">DSM 41803</strain>
    </source>
</reference>
<evidence type="ECO:0000256" key="1">
    <source>
        <dbReference type="SAM" id="MobiDB-lite"/>
    </source>
</evidence>
<dbReference type="RefSeq" id="WP_050399513.1">
    <property type="nucleotide sequence ID" value="NZ_JADBGF010000001.1"/>
</dbReference>
<name>A0A8I0TRG8_9ACTN</name>
<keyword evidence="5" id="KW-1185">Reference proteome</keyword>
<dbReference type="OrthoDB" id="4348559at2"/>
<keyword evidence="2" id="KW-0732">Signal</keyword>
<evidence type="ECO:0000256" key="2">
    <source>
        <dbReference type="SAM" id="SignalP"/>
    </source>
</evidence>
<dbReference type="EMBL" id="JADBGF010000001">
    <property type="protein sequence ID" value="MBE1599744.1"/>
    <property type="molecule type" value="Genomic_DNA"/>
</dbReference>
<organism evidence="3 5">
    <name type="scientific">Streptomyces stelliscabiei</name>
    <dbReference type="NCBI Taxonomy" id="146820"/>
    <lineage>
        <taxon>Bacteria</taxon>
        <taxon>Bacillati</taxon>
        <taxon>Actinomycetota</taxon>
        <taxon>Actinomycetes</taxon>
        <taxon>Kitasatosporales</taxon>
        <taxon>Streptomycetaceae</taxon>
        <taxon>Streptomyces</taxon>
    </lineage>
</organism>
<dbReference type="GeneID" id="86830415"/>
<feature type="chain" id="PRO_5044691947" evidence="2">
    <location>
        <begin position="22"/>
        <end position="86"/>
    </location>
</feature>
<proteinExistence type="predicted"/>